<reference evidence="2" key="1">
    <citation type="submission" date="2023-03" db="EMBL/GenBank/DDBJ databases">
        <title>Massive genome expansion in bonnet fungi (Mycena s.s.) driven by repeated elements and novel gene families across ecological guilds.</title>
        <authorList>
            <consortium name="Lawrence Berkeley National Laboratory"/>
            <person name="Harder C.B."/>
            <person name="Miyauchi S."/>
            <person name="Viragh M."/>
            <person name="Kuo A."/>
            <person name="Thoen E."/>
            <person name="Andreopoulos B."/>
            <person name="Lu D."/>
            <person name="Skrede I."/>
            <person name="Drula E."/>
            <person name="Henrissat B."/>
            <person name="Morin E."/>
            <person name="Kohler A."/>
            <person name="Barry K."/>
            <person name="LaButti K."/>
            <person name="Morin E."/>
            <person name="Salamov A."/>
            <person name="Lipzen A."/>
            <person name="Mereny Z."/>
            <person name="Hegedus B."/>
            <person name="Baldrian P."/>
            <person name="Stursova M."/>
            <person name="Weitz H."/>
            <person name="Taylor A."/>
            <person name="Grigoriev I.V."/>
            <person name="Nagy L.G."/>
            <person name="Martin F."/>
            <person name="Kauserud H."/>
        </authorList>
    </citation>
    <scope>NUCLEOTIDE SEQUENCE</scope>
    <source>
        <strain evidence="2">CBHHK002</strain>
    </source>
</reference>
<dbReference type="Proteomes" id="UP001218218">
    <property type="component" value="Unassembled WGS sequence"/>
</dbReference>
<feature type="compositionally biased region" description="Polar residues" evidence="1">
    <location>
        <begin position="18"/>
        <end position="30"/>
    </location>
</feature>
<keyword evidence="3" id="KW-1185">Reference proteome</keyword>
<organism evidence="2 3">
    <name type="scientific">Mycena albidolilacea</name>
    <dbReference type="NCBI Taxonomy" id="1033008"/>
    <lineage>
        <taxon>Eukaryota</taxon>
        <taxon>Fungi</taxon>
        <taxon>Dikarya</taxon>
        <taxon>Basidiomycota</taxon>
        <taxon>Agaricomycotina</taxon>
        <taxon>Agaricomycetes</taxon>
        <taxon>Agaricomycetidae</taxon>
        <taxon>Agaricales</taxon>
        <taxon>Marasmiineae</taxon>
        <taxon>Mycenaceae</taxon>
        <taxon>Mycena</taxon>
    </lineage>
</organism>
<sequence length="242" mass="27182">MIVLSMPSAHLPRKSHSPQDSQDGTASPNINGGPAEPLPDYVTSNRSMPPRYSRVRRPKNPLTYTFIPPPEGGDPNSMLMVPPENAGDKAQYRVAVTLNLNPFIPISYRTCVHRLEGDHESFIGDFELSLDHRRAIITIGDITTRLSNVLFTINSSPRHWTWRWDEIGLRWDCRTTLEDGSPMCICYTLQSPIQLASFVPPPLDAPPPFPEAVLTIFPDGHECFDHILLSALIMQRKIGLEF</sequence>
<evidence type="ECO:0000313" key="3">
    <source>
        <dbReference type="Proteomes" id="UP001218218"/>
    </source>
</evidence>
<feature type="region of interest" description="Disordered" evidence="1">
    <location>
        <begin position="1"/>
        <end position="74"/>
    </location>
</feature>
<accession>A0AAD6ZQU5</accession>
<evidence type="ECO:0000313" key="2">
    <source>
        <dbReference type="EMBL" id="KAJ7334779.1"/>
    </source>
</evidence>
<name>A0AAD6ZQU5_9AGAR</name>
<dbReference type="EMBL" id="JARIHO010000032">
    <property type="protein sequence ID" value="KAJ7334779.1"/>
    <property type="molecule type" value="Genomic_DNA"/>
</dbReference>
<evidence type="ECO:0000256" key="1">
    <source>
        <dbReference type="SAM" id="MobiDB-lite"/>
    </source>
</evidence>
<dbReference type="AlphaFoldDB" id="A0AAD6ZQU5"/>
<gene>
    <name evidence="2" type="ORF">DFH08DRAFT_879365</name>
</gene>
<protein>
    <submittedName>
        <fullName evidence="2">Uncharacterized protein</fullName>
    </submittedName>
</protein>
<comment type="caution">
    <text evidence="2">The sequence shown here is derived from an EMBL/GenBank/DDBJ whole genome shotgun (WGS) entry which is preliminary data.</text>
</comment>
<proteinExistence type="predicted"/>